<dbReference type="InterPro" id="IPR046469">
    <property type="entry name" value="SAM_HAT_N"/>
</dbReference>
<evidence type="ECO:0008006" key="7">
    <source>
        <dbReference type="Google" id="ProtNLM"/>
    </source>
</evidence>
<dbReference type="Pfam" id="PF01887">
    <property type="entry name" value="SAM_HAT_N"/>
    <property type="match status" value="1"/>
</dbReference>
<dbReference type="InterPro" id="IPR002747">
    <property type="entry name" value="SAM_OH_AdoTrfase"/>
</dbReference>
<dbReference type="RefSeq" id="WP_097076654.1">
    <property type="nucleotide sequence ID" value="NZ_OBMR01000008.1"/>
</dbReference>
<sequence>MSKLLVFQSDFGLSDGAVAAMYGVALSVEPTLKIYNLTHDIPPFDTFEASYRLFQAVPFWPKGTVFVTVVDPGVGSERRSIVVKTKRGQYIVTPDNGSISHVSRVIGIESVREISEEVGRRKNSENSYTFHGRDVYGYTGALLASGQISYEDIGSEIPVEEIVIMQGMYPEIGEDFIEGNIETLDVRFGSLWTNIGREAFEKMPFKAGDLVDVTITRGETTIYHSFVQYVNTFADVKIGEALIYANSMDYMALAINQGSFAKAYNIGTRDPWKIRFSKIS</sequence>
<dbReference type="Pfam" id="PF20257">
    <property type="entry name" value="SAM_HAT_C"/>
    <property type="match status" value="1"/>
</dbReference>
<dbReference type="SUPFAM" id="SSF102522">
    <property type="entry name" value="Bacterial fluorinating enzyme, N-terminal domain"/>
    <property type="match status" value="1"/>
</dbReference>
<name>A0A285SKP2_9FIRM</name>
<dbReference type="Proteomes" id="UP000219563">
    <property type="component" value="Unassembled WGS sequence"/>
</dbReference>
<evidence type="ECO:0000256" key="2">
    <source>
        <dbReference type="ARBA" id="ARBA00024035"/>
    </source>
</evidence>
<dbReference type="Gene3D" id="3.40.50.10790">
    <property type="entry name" value="S-adenosyl-l-methionine hydroxide adenosyltransferase, N-terminal"/>
    <property type="match status" value="1"/>
</dbReference>
<dbReference type="PIRSF" id="PIRSF006779">
    <property type="entry name" value="UCP006779"/>
    <property type="match status" value="1"/>
</dbReference>
<dbReference type="SUPFAM" id="SSF101852">
    <property type="entry name" value="Bacterial fluorinating enzyme, C-terminal domain"/>
    <property type="match status" value="1"/>
</dbReference>
<dbReference type="PANTHER" id="PTHR35092:SF1">
    <property type="entry name" value="CHLORINASE MJ1651"/>
    <property type="match status" value="1"/>
</dbReference>
<dbReference type="PANTHER" id="PTHR35092">
    <property type="entry name" value="CHLORINASE MJ1651"/>
    <property type="match status" value="1"/>
</dbReference>
<dbReference type="Gene3D" id="2.40.30.90">
    <property type="entry name" value="Bacterial fluorinating enzyme like"/>
    <property type="match status" value="1"/>
</dbReference>
<proteinExistence type="inferred from homology"/>
<accession>A0A285SKP2</accession>
<reference evidence="5 6" key="1">
    <citation type="submission" date="2017-08" db="EMBL/GenBank/DDBJ databases">
        <authorList>
            <person name="de Groot N.N."/>
        </authorList>
    </citation>
    <scope>NUCLEOTIDE SEQUENCE [LARGE SCALE GENOMIC DNA]</scope>
    <source>
        <strain evidence="5 6">DSM 9787</strain>
    </source>
</reference>
<organism evidence="5 6">
    <name type="scientific">Pseudobutyrivibrio ruminis DSM 9787</name>
    <dbReference type="NCBI Taxonomy" id="1123011"/>
    <lineage>
        <taxon>Bacteria</taxon>
        <taxon>Bacillati</taxon>
        <taxon>Bacillota</taxon>
        <taxon>Clostridia</taxon>
        <taxon>Lachnospirales</taxon>
        <taxon>Lachnospiraceae</taxon>
        <taxon>Pseudobutyrivibrio</taxon>
    </lineage>
</organism>
<feature type="domain" description="S-adenosyl-l-methionine hydroxide adenosyltransferase C-terminal" evidence="4">
    <location>
        <begin position="179"/>
        <end position="273"/>
    </location>
</feature>
<dbReference type="InterPro" id="IPR023227">
    <property type="entry name" value="SAM_OH_AdoTrfase_C_sf"/>
</dbReference>
<dbReference type="EMBL" id="OBMR01000008">
    <property type="protein sequence ID" value="SOC08149.1"/>
    <property type="molecule type" value="Genomic_DNA"/>
</dbReference>
<dbReference type="InterPro" id="IPR023228">
    <property type="entry name" value="SAM_OH_AdoTrfase_N_sf"/>
</dbReference>
<evidence type="ECO:0000259" key="3">
    <source>
        <dbReference type="Pfam" id="PF01887"/>
    </source>
</evidence>
<gene>
    <name evidence="5" type="ORF">SAMN02910411_2428</name>
</gene>
<evidence type="ECO:0000313" key="6">
    <source>
        <dbReference type="Proteomes" id="UP000219563"/>
    </source>
</evidence>
<protein>
    <recommendedName>
        <fullName evidence="7">S-adenosyl-l-methionine hydroxide adenosyltransferase</fullName>
    </recommendedName>
</protein>
<evidence type="ECO:0000259" key="4">
    <source>
        <dbReference type="Pfam" id="PF20257"/>
    </source>
</evidence>
<keyword evidence="1" id="KW-0949">S-adenosyl-L-methionine</keyword>
<evidence type="ECO:0000313" key="5">
    <source>
        <dbReference type="EMBL" id="SOC08149.1"/>
    </source>
</evidence>
<comment type="similarity">
    <text evidence="2">Belongs to the SAM hydrolase / SAM-dependent halogenase family.</text>
</comment>
<dbReference type="AlphaFoldDB" id="A0A285SKP2"/>
<dbReference type="InterPro" id="IPR046470">
    <property type="entry name" value="SAM_HAT_C"/>
</dbReference>
<evidence type="ECO:0000256" key="1">
    <source>
        <dbReference type="ARBA" id="ARBA00022691"/>
    </source>
</evidence>
<feature type="domain" description="S-adenosyl-l-methionine hydroxide adenosyltransferase N-terminal" evidence="3">
    <location>
        <begin position="6"/>
        <end position="154"/>
    </location>
</feature>